<name>A0A166ZIU9_9GAMM</name>
<protein>
    <recommendedName>
        <fullName evidence="1">Polysaccharide pyruvyl transferase domain-containing protein</fullName>
    </recommendedName>
</protein>
<dbReference type="InterPro" id="IPR007345">
    <property type="entry name" value="Polysacch_pyruvyl_Trfase"/>
</dbReference>
<comment type="caution">
    <text evidence="2">The sequence shown here is derived from an EMBL/GenBank/DDBJ whole genome shotgun (WGS) entry which is preliminary data.</text>
</comment>
<organism evidence="2 3">
    <name type="scientific">Pseudoalteromonas luteoviolacea NCIMB 1942</name>
    <dbReference type="NCBI Taxonomy" id="1365253"/>
    <lineage>
        <taxon>Bacteria</taxon>
        <taxon>Pseudomonadati</taxon>
        <taxon>Pseudomonadota</taxon>
        <taxon>Gammaproteobacteria</taxon>
        <taxon>Alteromonadales</taxon>
        <taxon>Pseudoalteromonadaceae</taxon>
        <taxon>Pseudoalteromonas</taxon>
    </lineage>
</organism>
<evidence type="ECO:0000259" key="1">
    <source>
        <dbReference type="Pfam" id="PF04230"/>
    </source>
</evidence>
<evidence type="ECO:0000313" key="3">
    <source>
        <dbReference type="Proteomes" id="UP000076587"/>
    </source>
</evidence>
<dbReference type="EMBL" id="AUXT01000192">
    <property type="protein sequence ID" value="KZN44358.1"/>
    <property type="molecule type" value="Genomic_DNA"/>
</dbReference>
<dbReference type="RefSeq" id="WP_063378425.1">
    <property type="nucleotide sequence ID" value="NZ_AUXT01000192.1"/>
</dbReference>
<dbReference type="Proteomes" id="UP000076587">
    <property type="component" value="Unassembled WGS sequence"/>
</dbReference>
<proteinExistence type="predicted"/>
<feature type="domain" description="Polysaccharide pyruvyl transferase" evidence="1">
    <location>
        <begin position="15"/>
        <end position="267"/>
    </location>
</feature>
<sequence>MRNINIVNGFFPNKNFGDDMFLACAGEYVEGDYEVRNLAKENKGYLAWLAYLFKRVKSYTWLGGTFIDKDTTFPMLISMLIEFTLVKLAGAKLTFVSVGLSRDVNLIKKLSLKYICWLANDVSARDKDSFEAYKRHNKGMTLTGDIVVLNEGLFHKGIKQSNRRLLFVSVDKNKSLQIFNDKQSVFKHLSNTPSVVQVTSPYQAESQKRLSEEICNSLGCSYDCIDYSSFKEVLELIAESECVITDRLHVAIAGVINNKPVYLFGVSEKLKGINDLLDTRGLLTLVS</sequence>
<accession>A0A166ZIU9</accession>
<dbReference type="AlphaFoldDB" id="A0A166ZIU9"/>
<dbReference type="Pfam" id="PF04230">
    <property type="entry name" value="PS_pyruv_trans"/>
    <property type="match status" value="1"/>
</dbReference>
<evidence type="ECO:0000313" key="2">
    <source>
        <dbReference type="EMBL" id="KZN44358.1"/>
    </source>
</evidence>
<reference evidence="2 3" key="1">
    <citation type="submission" date="2013-07" db="EMBL/GenBank/DDBJ databases">
        <title>Comparative Genomic and Metabolomic Analysis of Twelve Strains of Pseudoalteromonas luteoviolacea.</title>
        <authorList>
            <person name="Vynne N.G."/>
            <person name="Mansson M."/>
            <person name="Gram L."/>
        </authorList>
    </citation>
    <scope>NUCLEOTIDE SEQUENCE [LARGE SCALE GENOMIC DNA]</scope>
    <source>
        <strain evidence="2 3">NCIMB 1942</strain>
    </source>
</reference>
<gene>
    <name evidence="2" type="ORF">N482_16455</name>
</gene>
<dbReference type="PATRIC" id="fig|1365253.3.peg.4028"/>